<feature type="domain" description="VWFA" evidence="2">
    <location>
        <begin position="51"/>
        <end position="228"/>
    </location>
</feature>
<evidence type="ECO:0000313" key="3">
    <source>
        <dbReference type="EMBL" id="MBB4966273.1"/>
    </source>
</evidence>
<keyword evidence="1" id="KW-0472">Membrane</keyword>
<dbReference type="InterPro" id="IPR036465">
    <property type="entry name" value="vWFA_dom_sf"/>
</dbReference>
<dbReference type="Gene3D" id="3.40.50.410">
    <property type="entry name" value="von Willebrand factor, type A domain"/>
    <property type="match status" value="1"/>
</dbReference>
<dbReference type="Pfam" id="PF00092">
    <property type="entry name" value="VWA"/>
    <property type="match status" value="1"/>
</dbReference>
<dbReference type="Proteomes" id="UP000542674">
    <property type="component" value="Unassembled WGS sequence"/>
</dbReference>
<proteinExistence type="predicted"/>
<organism evidence="3 4">
    <name type="scientific">Saccharothrix violaceirubra</name>
    <dbReference type="NCBI Taxonomy" id="413306"/>
    <lineage>
        <taxon>Bacteria</taxon>
        <taxon>Bacillati</taxon>
        <taxon>Actinomycetota</taxon>
        <taxon>Actinomycetes</taxon>
        <taxon>Pseudonocardiales</taxon>
        <taxon>Pseudonocardiaceae</taxon>
        <taxon>Saccharothrix</taxon>
    </lineage>
</organism>
<reference evidence="3 4" key="1">
    <citation type="submission" date="2020-08" db="EMBL/GenBank/DDBJ databases">
        <title>Sequencing the genomes of 1000 actinobacteria strains.</title>
        <authorList>
            <person name="Klenk H.-P."/>
        </authorList>
    </citation>
    <scope>NUCLEOTIDE SEQUENCE [LARGE SCALE GENOMIC DNA]</scope>
    <source>
        <strain evidence="3 4">DSM 45084</strain>
    </source>
</reference>
<evidence type="ECO:0000313" key="4">
    <source>
        <dbReference type="Proteomes" id="UP000542674"/>
    </source>
</evidence>
<dbReference type="SMART" id="SM00327">
    <property type="entry name" value="VWA"/>
    <property type="match status" value="1"/>
</dbReference>
<dbReference type="RefSeq" id="WP_184670169.1">
    <property type="nucleotide sequence ID" value="NZ_BAABAI010000026.1"/>
</dbReference>
<keyword evidence="1" id="KW-1133">Transmembrane helix</keyword>
<comment type="caution">
    <text evidence="3">The sequence shown here is derived from an EMBL/GenBank/DDBJ whole genome shotgun (WGS) entry which is preliminary data.</text>
</comment>
<gene>
    <name evidence="3" type="ORF">F4559_003632</name>
</gene>
<accession>A0A7W7WX56</accession>
<keyword evidence="4" id="KW-1185">Reference proteome</keyword>
<evidence type="ECO:0000256" key="1">
    <source>
        <dbReference type="SAM" id="Phobius"/>
    </source>
</evidence>
<feature type="transmembrane region" description="Helical" evidence="1">
    <location>
        <begin position="601"/>
        <end position="624"/>
    </location>
</feature>
<dbReference type="SUPFAM" id="SSF53300">
    <property type="entry name" value="vWA-like"/>
    <property type="match status" value="1"/>
</dbReference>
<name>A0A7W7WX56_9PSEU</name>
<dbReference type="CDD" id="cd00198">
    <property type="entry name" value="vWFA"/>
    <property type="match status" value="1"/>
</dbReference>
<dbReference type="PROSITE" id="PS50234">
    <property type="entry name" value="VWFA"/>
    <property type="match status" value="1"/>
</dbReference>
<dbReference type="AlphaFoldDB" id="A0A7W7WX56"/>
<sequence>MRCSEISGIRPGGKTALLLAVVVVLWTWLVVPSVGASARILEPEPAVGSADIVLLVDESSSLSTDDVRREREAAAVIALGEFAPASRVAVVGFGSDNGASGQSAVDVVCPPTIVATAQERQVLSDCIGRLRGRTAAEGDGTDHYAALSQAMSYLSGSAADQKMIFLLTDGRLDVGDSEAYGSTSSAEERNKVALEKVDETLAAARAKGVTVWPLGFGTVDRAQLDRFAAGGHQGSCGRGVAKPTATVIEGSGDVVWALLQAYRLGRCAGGGEPREVTLDPGATAETTVDIPLIATDGSIVVVKQDPRLAVEYVDPDGRAVPKNGTVDDSTFQVSGENGAVEALRVVNPKPGPWTVRLKSFPNLPRTTATAVVTWQGAVRAVLTVDPPSPTAGQEVAIALALRTRTRPITDPAALSGLDFAVDSGFAGPVTLTDDGRAPDTAAGDGIHTGRATVPADAKGDFEVTGTVSGVGIASDTRSVRVPIATGPPELSATTSLDDTEAAPGAAIDGVVEVANTSGRARRVRLQLADIAPGTLVSVPGDATTFDVPPAGRESRPFRLDFADATPLGVNSFTLVLVDDEVPEVVIHRRQFTVDVVRPTPYARIGVVGGGVLVAVAALVAFVVWRRRRDVRGLVLHLTDRGRPRGDLAAPEMPARRFRFAVEDHPGGPARLEHTDAADAYSLTRVGGALRLHHPTGEVRDFLLGDRVALAGELSLAVVDERAAVVDDVPTL</sequence>
<protein>
    <recommendedName>
        <fullName evidence="2">VWFA domain-containing protein</fullName>
    </recommendedName>
</protein>
<dbReference type="InterPro" id="IPR002035">
    <property type="entry name" value="VWF_A"/>
</dbReference>
<dbReference type="EMBL" id="JACHJS010000001">
    <property type="protein sequence ID" value="MBB4966273.1"/>
    <property type="molecule type" value="Genomic_DNA"/>
</dbReference>
<evidence type="ECO:0000259" key="2">
    <source>
        <dbReference type="PROSITE" id="PS50234"/>
    </source>
</evidence>
<keyword evidence="1" id="KW-0812">Transmembrane</keyword>